<dbReference type="KEGG" id="nvn:NVIE_008290"/>
<evidence type="ECO:0000313" key="2">
    <source>
        <dbReference type="EMBL" id="AIC15047.1"/>
    </source>
</evidence>
<dbReference type="EMBL" id="CP007536">
    <property type="protein sequence ID" value="AIC15047.1"/>
    <property type="molecule type" value="Genomic_DNA"/>
</dbReference>
<dbReference type="Proteomes" id="UP000027093">
    <property type="component" value="Chromosome"/>
</dbReference>
<reference evidence="2 3" key="1">
    <citation type="journal article" date="2014" name="Int. J. Syst. Evol. Microbiol.">
        <title>Nitrososphaera viennensis gen. nov., sp. nov., an aerobic and mesophilic, ammonia-oxidizing archaeon from soil and a member of the archaeal phylum Thaumarchaeota.</title>
        <authorList>
            <person name="Stieglmeier M."/>
            <person name="Klingl A."/>
            <person name="Alves R.J."/>
            <person name="Rittmann S.K."/>
            <person name="Melcher M."/>
            <person name="Leisch N."/>
            <person name="Schleper C."/>
        </authorList>
    </citation>
    <scope>NUCLEOTIDE SEQUENCE [LARGE SCALE GENOMIC DNA]</scope>
    <source>
        <strain evidence="2">EN76</strain>
    </source>
</reference>
<evidence type="ECO:0000256" key="1">
    <source>
        <dbReference type="SAM" id="MobiDB-lite"/>
    </source>
</evidence>
<dbReference type="OrthoDB" id="9099at2157"/>
<sequence length="151" mass="17127">MPRAKKTEAQEGKEEEGLPKWAEDEIKSAQFGKPEVMTRTGYILEIYEKDHRLDIQVYEPMPDGRVIIEGISLPKEVKMSDLMKGFVYEFKINVYAAPLSDKVIELLKTKFSLEMKAIFNFEMKELALMDVESDMPAPSPSSGDDGEGDDD</sequence>
<feature type="compositionally biased region" description="Low complexity" evidence="1">
    <location>
        <begin position="134"/>
        <end position="143"/>
    </location>
</feature>
<name>A0A060HPB3_9ARCH</name>
<feature type="region of interest" description="Disordered" evidence="1">
    <location>
        <begin position="1"/>
        <end position="21"/>
    </location>
</feature>
<evidence type="ECO:0000313" key="3">
    <source>
        <dbReference type="Proteomes" id="UP000027093"/>
    </source>
</evidence>
<proteinExistence type="predicted"/>
<protein>
    <submittedName>
        <fullName evidence="2">Uncharacterized protein</fullName>
    </submittedName>
</protein>
<keyword evidence="3" id="KW-1185">Reference proteome</keyword>
<feature type="region of interest" description="Disordered" evidence="1">
    <location>
        <begin position="132"/>
        <end position="151"/>
    </location>
</feature>
<organism evidence="2 3">
    <name type="scientific">Nitrososphaera viennensis EN76</name>
    <dbReference type="NCBI Taxonomy" id="926571"/>
    <lineage>
        <taxon>Archaea</taxon>
        <taxon>Nitrososphaerota</taxon>
        <taxon>Nitrososphaeria</taxon>
        <taxon>Nitrososphaerales</taxon>
        <taxon>Nitrososphaeraceae</taxon>
        <taxon>Nitrososphaera</taxon>
    </lineage>
</organism>
<dbReference type="AlphaFoldDB" id="A0A060HPB3"/>
<dbReference type="HOGENOM" id="CLU_145187_0_0_2"/>
<dbReference type="GeneID" id="74946094"/>
<dbReference type="RefSeq" id="WP_075054141.1">
    <property type="nucleotide sequence ID" value="NZ_CP007536.1"/>
</dbReference>
<gene>
    <name evidence="2" type="ORF">NVIE_008290</name>
</gene>
<accession>A0A060HPB3</accession>